<reference evidence="2 3" key="1">
    <citation type="journal article" date="2019" name="Nat. Ecol. Evol.">
        <title>Megaphylogeny resolves global patterns of mushroom evolution.</title>
        <authorList>
            <person name="Varga T."/>
            <person name="Krizsan K."/>
            <person name="Foldi C."/>
            <person name="Dima B."/>
            <person name="Sanchez-Garcia M."/>
            <person name="Sanchez-Ramirez S."/>
            <person name="Szollosi G.J."/>
            <person name="Szarkandi J.G."/>
            <person name="Papp V."/>
            <person name="Albert L."/>
            <person name="Andreopoulos W."/>
            <person name="Angelini C."/>
            <person name="Antonin V."/>
            <person name="Barry K.W."/>
            <person name="Bougher N.L."/>
            <person name="Buchanan P."/>
            <person name="Buyck B."/>
            <person name="Bense V."/>
            <person name="Catcheside P."/>
            <person name="Chovatia M."/>
            <person name="Cooper J."/>
            <person name="Damon W."/>
            <person name="Desjardin D."/>
            <person name="Finy P."/>
            <person name="Geml J."/>
            <person name="Haridas S."/>
            <person name="Hughes K."/>
            <person name="Justo A."/>
            <person name="Karasinski D."/>
            <person name="Kautmanova I."/>
            <person name="Kiss B."/>
            <person name="Kocsube S."/>
            <person name="Kotiranta H."/>
            <person name="LaButti K.M."/>
            <person name="Lechner B.E."/>
            <person name="Liimatainen K."/>
            <person name="Lipzen A."/>
            <person name="Lukacs Z."/>
            <person name="Mihaltcheva S."/>
            <person name="Morgado L.N."/>
            <person name="Niskanen T."/>
            <person name="Noordeloos M.E."/>
            <person name="Ohm R.A."/>
            <person name="Ortiz-Santana B."/>
            <person name="Ovrebo C."/>
            <person name="Racz N."/>
            <person name="Riley R."/>
            <person name="Savchenko A."/>
            <person name="Shiryaev A."/>
            <person name="Soop K."/>
            <person name="Spirin V."/>
            <person name="Szebenyi C."/>
            <person name="Tomsovsky M."/>
            <person name="Tulloss R.E."/>
            <person name="Uehling J."/>
            <person name="Grigoriev I.V."/>
            <person name="Vagvolgyi C."/>
            <person name="Papp T."/>
            <person name="Martin F.M."/>
            <person name="Miettinen O."/>
            <person name="Hibbett D.S."/>
            <person name="Nagy L.G."/>
        </authorList>
    </citation>
    <scope>NUCLEOTIDE SEQUENCE [LARGE SCALE GENOMIC DNA]</scope>
    <source>
        <strain evidence="2 3">OMC1185</strain>
    </source>
</reference>
<dbReference type="Proteomes" id="UP000305948">
    <property type="component" value="Unassembled WGS sequence"/>
</dbReference>
<accession>A0A5C3NDI8</accession>
<organism evidence="2 3">
    <name type="scientific">Heliocybe sulcata</name>
    <dbReference type="NCBI Taxonomy" id="5364"/>
    <lineage>
        <taxon>Eukaryota</taxon>
        <taxon>Fungi</taxon>
        <taxon>Dikarya</taxon>
        <taxon>Basidiomycota</taxon>
        <taxon>Agaricomycotina</taxon>
        <taxon>Agaricomycetes</taxon>
        <taxon>Gloeophyllales</taxon>
        <taxon>Gloeophyllaceae</taxon>
        <taxon>Heliocybe</taxon>
    </lineage>
</organism>
<name>A0A5C3NDI8_9AGAM</name>
<protein>
    <submittedName>
        <fullName evidence="2">Uncharacterized protein</fullName>
    </submittedName>
</protein>
<evidence type="ECO:0000256" key="1">
    <source>
        <dbReference type="SAM" id="MobiDB-lite"/>
    </source>
</evidence>
<gene>
    <name evidence="2" type="ORF">OE88DRAFT_1651735</name>
</gene>
<evidence type="ECO:0000313" key="2">
    <source>
        <dbReference type="EMBL" id="TFK55423.1"/>
    </source>
</evidence>
<evidence type="ECO:0000313" key="3">
    <source>
        <dbReference type="Proteomes" id="UP000305948"/>
    </source>
</evidence>
<feature type="compositionally biased region" description="Polar residues" evidence="1">
    <location>
        <begin position="17"/>
        <end position="28"/>
    </location>
</feature>
<proteinExistence type="predicted"/>
<sequence>MDHHDPFSHVFEFDPSVPSTSTNTQRSVPPSPQPQSLPPLPLQPADHRSPYQSPRLDYSRPQTSAIPRESTYTYFSAPPVPCAPPYPAHAFAWSPSDAQTHPLDMHRITSQDTGLSMSRGWMPEQISSGSQTSMLPNANMTMGNGVYYSSYPHGLPGDGSVQARNELGRTYGHMSQADYSAMEQYAGLNAGYSYHGWQ</sequence>
<dbReference type="EMBL" id="ML213504">
    <property type="protein sequence ID" value="TFK55423.1"/>
    <property type="molecule type" value="Genomic_DNA"/>
</dbReference>
<feature type="compositionally biased region" description="Pro residues" evidence="1">
    <location>
        <begin position="29"/>
        <end position="42"/>
    </location>
</feature>
<dbReference type="OrthoDB" id="10494356at2759"/>
<keyword evidence="3" id="KW-1185">Reference proteome</keyword>
<feature type="region of interest" description="Disordered" evidence="1">
    <location>
        <begin position="1"/>
        <end position="65"/>
    </location>
</feature>
<dbReference type="AlphaFoldDB" id="A0A5C3NDI8"/>